<reference evidence="2 3" key="2">
    <citation type="journal article" date="2023" name="Mol. Biol. Evol.">
        <title>Genomics of Secondarily Temperate Adaptation in the Only Non-Antarctic Icefish.</title>
        <authorList>
            <person name="Rivera-Colon A.G."/>
            <person name="Rayamajhi N."/>
            <person name="Minhas B.F."/>
            <person name="Madrigal G."/>
            <person name="Bilyk K.T."/>
            <person name="Yoon V."/>
            <person name="Hune M."/>
            <person name="Gregory S."/>
            <person name="Cheng C.H.C."/>
            <person name="Catchen J.M."/>
        </authorList>
    </citation>
    <scope>NUCLEOTIDE SEQUENCE [LARGE SCALE GENOMIC DNA]</scope>
    <source>
        <strain evidence="2">JMC-PN-2008</strain>
    </source>
</reference>
<dbReference type="Proteomes" id="UP001346869">
    <property type="component" value="Unassembled WGS sequence"/>
</dbReference>
<comment type="caution">
    <text evidence="2">The sequence shown here is derived from an EMBL/GenBank/DDBJ whole genome shotgun (WGS) entry which is preliminary data.</text>
</comment>
<evidence type="ECO:0000313" key="3">
    <source>
        <dbReference type="Proteomes" id="UP001346869"/>
    </source>
</evidence>
<protein>
    <submittedName>
        <fullName evidence="2">Uncharacterized protein</fullName>
    </submittedName>
</protein>
<accession>A0AAN7XZJ5</accession>
<dbReference type="AlphaFoldDB" id="A0AAN7XZJ5"/>
<keyword evidence="3" id="KW-1185">Reference proteome</keyword>
<dbReference type="EMBL" id="JAUZQC010000006">
    <property type="protein sequence ID" value="KAK5870247.1"/>
    <property type="molecule type" value="Genomic_DNA"/>
</dbReference>
<evidence type="ECO:0000313" key="2">
    <source>
        <dbReference type="EMBL" id="KAK5870247.1"/>
    </source>
</evidence>
<name>A0AAN7XZJ5_ELEMC</name>
<feature type="compositionally biased region" description="Basic and acidic residues" evidence="1">
    <location>
        <begin position="56"/>
        <end position="68"/>
    </location>
</feature>
<feature type="compositionally biased region" description="Low complexity" evidence="1">
    <location>
        <begin position="35"/>
        <end position="44"/>
    </location>
</feature>
<feature type="region of interest" description="Disordered" evidence="1">
    <location>
        <begin position="14"/>
        <end position="68"/>
    </location>
</feature>
<sequence length="93" mass="10109">MSILAWLSHAQVGFTRGGGSEGEEPAPRLSQPLDLTLTQGTGTTSVFPLKGAQSGMREDRGGLKKEKFSSPGVPFWVQSRGRRRRVGVLRAER</sequence>
<organism evidence="2 3">
    <name type="scientific">Eleginops maclovinus</name>
    <name type="common">Patagonian blennie</name>
    <name type="synonym">Eleginus maclovinus</name>
    <dbReference type="NCBI Taxonomy" id="56733"/>
    <lineage>
        <taxon>Eukaryota</taxon>
        <taxon>Metazoa</taxon>
        <taxon>Chordata</taxon>
        <taxon>Craniata</taxon>
        <taxon>Vertebrata</taxon>
        <taxon>Euteleostomi</taxon>
        <taxon>Actinopterygii</taxon>
        <taxon>Neopterygii</taxon>
        <taxon>Teleostei</taxon>
        <taxon>Neoteleostei</taxon>
        <taxon>Acanthomorphata</taxon>
        <taxon>Eupercaria</taxon>
        <taxon>Perciformes</taxon>
        <taxon>Notothenioidei</taxon>
        <taxon>Eleginopidae</taxon>
        <taxon>Eleginops</taxon>
    </lineage>
</organism>
<proteinExistence type="predicted"/>
<gene>
    <name evidence="2" type="ORF">PBY51_024900</name>
</gene>
<evidence type="ECO:0000256" key="1">
    <source>
        <dbReference type="SAM" id="MobiDB-lite"/>
    </source>
</evidence>
<reference evidence="2 3" key="1">
    <citation type="journal article" date="2023" name="Genes (Basel)">
        <title>Chromosome-Level Genome Assembly and Circadian Gene Repertoire of the Patagonia Blennie Eleginops maclovinus-The Closest Ancestral Proxy of Antarctic Cryonotothenioids.</title>
        <authorList>
            <person name="Cheng C.C."/>
            <person name="Rivera-Colon A.G."/>
            <person name="Minhas B.F."/>
            <person name="Wilson L."/>
            <person name="Rayamajhi N."/>
            <person name="Vargas-Chacoff L."/>
            <person name="Catchen J.M."/>
        </authorList>
    </citation>
    <scope>NUCLEOTIDE SEQUENCE [LARGE SCALE GENOMIC DNA]</scope>
    <source>
        <strain evidence="2">JMC-PN-2008</strain>
    </source>
</reference>